<dbReference type="Gene3D" id="2.40.50.140">
    <property type="entry name" value="Nucleic acid-binding proteins"/>
    <property type="match status" value="1"/>
</dbReference>
<evidence type="ECO:0000256" key="5">
    <source>
        <dbReference type="ARBA" id="ARBA00035308"/>
    </source>
</evidence>
<feature type="compositionally biased region" description="Polar residues" evidence="7">
    <location>
        <begin position="131"/>
        <end position="141"/>
    </location>
</feature>
<organism evidence="8 9">
    <name type="scientific">Trifolium pratense</name>
    <name type="common">Red clover</name>
    <dbReference type="NCBI Taxonomy" id="57577"/>
    <lineage>
        <taxon>Eukaryota</taxon>
        <taxon>Viridiplantae</taxon>
        <taxon>Streptophyta</taxon>
        <taxon>Embryophyta</taxon>
        <taxon>Tracheophyta</taxon>
        <taxon>Spermatophyta</taxon>
        <taxon>Magnoliopsida</taxon>
        <taxon>eudicotyledons</taxon>
        <taxon>Gunneridae</taxon>
        <taxon>Pentapetalae</taxon>
        <taxon>rosids</taxon>
        <taxon>fabids</taxon>
        <taxon>Fabales</taxon>
        <taxon>Fabaceae</taxon>
        <taxon>Papilionoideae</taxon>
        <taxon>50 kb inversion clade</taxon>
        <taxon>NPAAA clade</taxon>
        <taxon>Hologalegina</taxon>
        <taxon>IRL clade</taxon>
        <taxon>Trifolieae</taxon>
        <taxon>Trifolium</taxon>
    </lineage>
</organism>
<evidence type="ECO:0000313" key="9">
    <source>
        <dbReference type="Proteomes" id="UP000236291"/>
    </source>
</evidence>
<comment type="similarity">
    <text evidence="1 6">Belongs to the universal ribosomal protein uS17 family.</text>
</comment>
<dbReference type="GO" id="GO:0003735">
    <property type="term" value="F:structural constituent of ribosome"/>
    <property type="evidence" value="ECO:0007669"/>
    <property type="project" value="InterPro"/>
</dbReference>
<comment type="caution">
    <text evidence="8">The sequence shown here is derived from an EMBL/GenBank/DDBJ whole genome shotgun (WGS) entry which is preliminary data.</text>
</comment>
<reference evidence="8 9" key="2">
    <citation type="journal article" date="2017" name="Front. Plant Sci.">
        <title>Gene Classification and Mining of Molecular Markers Useful in Red Clover (Trifolium pratense) Breeding.</title>
        <authorList>
            <person name="Istvanek J."/>
            <person name="Dluhosova J."/>
            <person name="Dluhos P."/>
            <person name="Patkova L."/>
            <person name="Nedelnik J."/>
            <person name="Repkova J."/>
        </authorList>
    </citation>
    <scope>NUCLEOTIDE SEQUENCE [LARGE SCALE GENOMIC DNA]</scope>
    <source>
        <strain evidence="9">cv. Tatra</strain>
        <tissue evidence="8">Young leaves</tissue>
    </source>
</reference>
<feature type="compositionally biased region" description="Acidic residues" evidence="7">
    <location>
        <begin position="151"/>
        <end position="164"/>
    </location>
</feature>
<reference evidence="8 9" key="1">
    <citation type="journal article" date="2014" name="Am. J. Bot.">
        <title>Genome assembly and annotation for red clover (Trifolium pratense; Fabaceae).</title>
        <authorList>
            <person name="Istvanek J."/>
            <person name="Jaros M."/>
            <person name="Krenek A."/>
            <person name="Repkova J."/>
        </authorList>
    </citation>
    <scope>NUCLEOTIDE SEQUENCE [LARGE SCALE GENOMIC DNA]</scope>
    <source>
        <strain evidence="9">cv. Tatra</strain>
        <tissue evidence="8">Young leaves</tissue>
    </source>
</reference>
<gene>
    <name evidence="8" type="ORF">L195_g041825</name>
</gene>
<evidence type="ECO:0000256" key="3">
    <source>
        <dbReference type="ARBA" id="ARBA00022980"/>
    </source>
</evidence>
<dbReference type="InterPro" id="IPR000266">
    <property type="entry name" value="Ribosomal_uS17"/>
</dbReference>
<accession>A0A2K3M4N4</accession>
<dbReference type="PROSITE" id="PS00056">
    <property type="entry name" value="RIBOSOMAL_S17"/>
    <property type="match status" value="1"/>
</dbReference>
<dbReference type="GO" id="GO:0006412">
    <property type="term" value="P:translation"/>
    <property type="evidence" value="ECO:0007669"/>
    <property type="project" value="InterPro"/>
</dbReference>
<dbReference type="CDD" id="cd00364">
    <property type="entry name" value="Ribosomal_uS17"/>
    <property type="match status" value="1"/>
</dbReference>
<dbReference type="AlphaFoldDB" id="A0A2K3M4N4"/>
<keyword evidence="3 6" id="KW-0689">Ribosomal protein</keyword>
<evidence type="ECO:0000313" key="8">
    <source>
        <dbReference type="EMBL" id="PNX85751.1"/>
    </source>
</evidence>
<dbReference type="PANTHER" id="PTHR10744:SF7">
    <property type="entry name" value="SMALL RIBOSOMAL SUBUNIT PROTEIN US17C"/>
    <property type="match status" value="1"/>
</dbReference>
<dbReference type="Pfam" id="PF00366">
    <property type="entry name" value="Ribosomal_S17"/>
    <property type="match status" value="1"/>
</dbReference>
<name>A0A2K3M4N4_TRIPR</name>
<dbReference type="GO" id="GO:0005840">
    <property type="term" value="C:ribosome"/>
    <property type="evidence" value="ECO:0007669"/>
    <property type="project" value="UniProtKB-KW"/>
</dbReference>
<keyword evidence="4 6" id="KW-0687">Ribonucleoprotein</keyword>
<dbReference type="InterPro" id="IPR019979">
    <property type="entry name" value="Ribosomal_uS17_CS"/>
</dbReference>
<feature type="region of interest" description="Disordered" evidence="7">
    <location>
        <begin position="124"/>
        <end position="164"/>
    </location>
</feature>
<dbReference type="STRING" id="57577.A0A2K3M4N4"/>
<dbReference type="EMBL" id="ASHM01049513">
    <property type="protein sequence ID" value="PNX85751.1"/>
    <property type="molecule type" value="Genomic_DNA"/>
</dbReference>
<protein>
    <recommendedName>
        <fullName evidence="5">30S ribosomal protein S17, chloroplastic</fullName>
    </recommendedName>
</protein>
<keyword evidence="2" id="KW-0809">Transit peptide</keyword>
<dbReference type="PRINTS" id="PR00973">
    <property type="entry name" value="RIBOSOMALS17"/>
</dbReference>
<evidence type="ECO:0000256" key="2">
    <source>
        <dbReference type="ARBA" id="ARBA00022946"/>
    </source>
</evidence>
<evidence type="ECO:0000256" key="4">
    <source>
        <dbReference type="ARBA" id="ARBA00023274"/>
    </source>
</evidence>
<evidence type="ECO:0000256" key="1">
    <source>
        <dbReference type="ARBA" id="ARBA00010254"/>
    </source>
</evidence>
<sequence>MWLLQLPSNLSSPFLTGNNVSGLNRLSKPTTTLSSAQAQAQAHFLPSIKAMKTMEGKVTCATNDKTVAVEVTRLQVHPKYKKRIRMKKKYQAHDPENVFKKGDLVQLQKIRPISKNKTFLAVAVPPRNRKSNNGGDANSSGELGIPLQSQQEEEVVVVEEEPQP</sequence>
<dbReference type="NCBIfam" id="NF004123">
    <property type="entry name" value="PRK05610.1"/>
    <property type="match status" value="1"/>
</dbReference>
<proteinExistence type="inferred from homology"/>
<dbReference type="InterPro" id="IPR012340">
    <property type="entry name" value="NA-bd_OB-fold"/>
</dbReference>
<dbReference type="SUPFAM" id="SSF50249">
    <property type="entry name" value="Nucleic acid-binding proteins"/>
    <property type="match status" value="1"/>
</dbReference>
<evidence type="ECO:0000256" key="7">
    <source>
        <dbReference type="SAM" id="MobiDB-lite"/>
    </source>
</evidence>
<dbReference type="Proteomes" id="UP000236291">
    <property type="component" value="Unassembled WGS sequence"/>
</dbReference>
<dbReference type="PANTHER" id="PTHR10744">
    <property type="entry name" value="40S RIBOSOMAL PROTEIN S11 FAMILY MEMBER"/>
    <property type="match status" value="1"/>
</dbReference>
<evidence type="ECO:0000256" key="6">
    <source>
        <dbReference type="RuleBase" id="RU003872"/>
    </source>
</evidence>
<dbReference type="GO" id="GO:1990904">
    <property type="term" value="C:ribonucleoprotein complex"/>
    <property type="evidence" value="ECO:0007669"/>
    <property type="project" value="UniProtKB-KW"/>
</dbReference>